<keyword evidence="2" id="KW-1185">Reference proteome</keyword>
<reference evidence="1 2" key="1">
    <citation type="submission" date="2017-11" db="EMBL/GenBank/DDBJ databases">
        <title>De-novo sequencing of pomegranate (Punica granatum L.) genome.</title>
        <authorList>
            <person name="Akparov Z."/>
            <person name="Amiraslanov A."/>
            <person name="Hajiyeva S."/>
            <person name="Abbasov M."/>
            <person name="Kaur K."/>
            <person name="Hamwieh A."/>
            <person name="Solovyev V."/>
            <person name="Salamov A."/>
            <person name="Braich B."/>
            <person name="Kosarev P."/>
            <person name="Mahmoud A."/>
            <person name="Hajiyev E."/>
            <person name="Babayeva S."/>
            <person name="Izzatullayeva V."/>
            <person name="Mammadov A."/>
            <person name="Mammadov A."/>
            <person name="Sharifova S."/>
            <person name="Ojaghi J."/>
            <person name="Eynullazada K."/>
            <person name="Bayramov B."/>
            <person name="Abdulazimova A."/>
            <person name="Shahmuradov I."/>
        </authorList>
    </citation>
    <scope>NUCLEOTIDE SEQUENCE [LARGE SCALE GENOMIC DNA]</scope>
    <source>
        <strain evidence="2">cv. AG2017</strain>
        <tissue evidence="1">Leaf</tissue>
    </source>
</reference>
<dbReference type="Proteomes" id="UP000233551">
    <property type="component" value="Unassembled WGS sequence"/>
</dbReference>
<organism evidence="1 2">
    <name type="scientific">Punica granatum</name>
    <name type="common">Pomegranate</name>
    <dbReference type="NCBI Taxonomy" id="22663"/>
    <lineage>
        <taxon>Eukaryota</taxon>
        <taxon>Viridiplantae</taxon>
        <taxon>Streptophyta</taxon>
        <taxon>Embryophyta</taxon>
        <taxon>Tracheophyta</taxon>
        <taxon>Spermatophyta</taxon>
        <taxon>Magnoliopsida</taxon>
        <taxon>eudicotyledons</taxon>
        <taxon>Gunneridae</taxon>
        <taxon>Pentapetalae</taxon>
        <taxon>rosids</taxon>
        <taxon>malvids</taxon>
        <taxon>Myrtales</taxon>
        <taxon>Lythraceae</taxon>
        <taxon>Punica</taxon>
    </lineage>
</organism>
<dbReference type="EMBL" id="PGOL01000019">
    <property type="protein sequence ID" value="PKI79054.1"/>
    <property type="molecule type" value="Genomic_DNA"/>
</dbReference>
<comment type="caution">
    <text evidence="1">The sequence shown here is derived from an EMBL/GenBank/DDBJ whole genome shotgun (WGS) entry which is preliminary data.</text>
</comment>
<name>A0A2I0LEE6_PUNGR</name>
<evidence type="ECO:0000313" key="2">
    <source>
        <dbReference type="Proteomes" id="UP000233551"/>
    </source>
</evidence>
<accession>A0A2I0LEE6</accession>
<proteinExistence type="predicted"/>
<gene>
    <name evidence="1" type="ORF">CRG98_000535</name>
</gene>
<sequence>MKAAGRLVLEETGSPSSCVRPTSLQSFGPNVLMKSSLTSELQKKRSKIWLQFG</sequence>
<evidence type="ECO:0000313" key="1">
    <source>
        <dbReference type="EMBL" id="PKI79054.1"/>
    </source>
</evidence>
<dbReference type="AlphaFoldDB" id="A0A2I0LEE6"/>
<protein>
    <submittedName>
        <fullName evidence="1">Uncharacterized protein</fullName>
    </submittedName>
</protein>